<evidence type="ECO:0000313" key="1">
    <source>
        <dbReference type="EMBL" id="KAJ0087489.1"/>
    </source>
</evidence>
<keyword evidence="2" id="KW-1185">Reference proteome</keyword>
<organism evidence="1 2">
    <name type="scientific">Pistacia atlantica</name>
    <dbReference type="NCBI Taxonomy" id="434234"/>
    <lineage>
        <taxon>Eukaryota</taxon>
        <taxon>Viridiplantae</taxon>
        <taxon>Streptophyta</taxon>
        <taxon>Embryophyta</taxon>
        <taxon>Tracheophyta</taxon>
        <taxon>Spermatophyta</taxon>
        <taxon>Magnoliopsida</taxon>
        <taxon>eudicotyledons</taxon>
        <taxon>Gunneridae</taxon>
        <taxon>Pentapetalae</taxon>
        <taxon>rosids</taxon>
        <taxon>malvids</taxon>
        <taxon>Sapindales</taxon>
        <taxon>Anacardiaceae</taxon>
        <taxon>Pistacia</taxon>
    </lineage>
</organism>
<proteinExistence type="predicted"/>
<evidence type="ECO:0000313" key="2">
    <source>
        <dbReference type="Proteomes" id="UP001164250"/>
    </source>
</evidence>
<sequence length="84" mass="10511">MSVHLLYFLICYCPFKKFCSCLLDGLMLNVFKREKRKRPNYPFLKHHQIQTQSFYYYFKNFLLFFLNYRLQRLLINKCITRPRV</sequence>
<reference evidence="2" key="1">
    <citation type="journal article" date="2023" name="G3 (Bethesda)">
        <title>Genome assembly and association tests identify interacting loci associated with vigor, precocity, and sex in interspecific pistachio rootstocks.</title>
        <authorList>
            <person name="Palmer W."/>
            <person name="Jacygrad E."/>
            <person name="Sagayaradj S."/>
            <person name="Cavanaugh K."/>
            <person name="Han R."/>
            <person name="Bertier L."/>
            <person name="Beede B."/>
            <person name="Kafkas S."/>
            <person name="Golino D."/>
            <person name="Preece J."/>
            <person name="Michelmore R."/>
        </authorList>
    </citation>
    <scope>NUCLEOTIDE SEQUENCE [LARGE SCALE GENOMIC DNA]</scope>
</reference>
<dbReference type="Proteomes" id="UP001164250">
    <property type="component" value="Chromosome 10"/>
</dbReference>
<name>A0ACC1ALB8_9ROSI</name>
<dbReference type="EMBL" id="CM047906">
    <property type="protein sequence ID" value="KAJ0087489.1"/>
    <property type="molecule type" value="Genomic_DNA"/>
</dbReference>
<gene>
    <name evidence="1" type="ORF">Patl1_06985</name>
</gene>
<accession>A0ACC1ALB8</accession>
<protein>
    <submittedName>
        <fullName evidence="1">Uncharacterized protein</fullName>
    </submittedName>
</protein>
<comment type="caution">
    <text evidence="1">The sequence shown here is derived from an EMBL/GenBank/DDBJ whole genome shotgun (WGS) entry which is preliminary data.</text>
</comment>